<proteinExistence type="predicted"/>
<organism evidence="1">
    <name type="scientific">Anguilla anguilla</name>
    <name type="common">European freshwater eel</name>
    <name type="synonym">Muraena anguilla</name>
    <dbReference type="NCBI Taxonomy" id="7936"/>
    <lineage>
        <taxon>Eukaryota</taxon>
        <taxon>Metazoa</taxon>
        <taxon>Chordata</taxon>
        <taxon>Craniata</taxon>
        <taxon>Vertebrata</taxon>
        <taxon>Euteleostomi</taxon>
        <taxon>Actinopterygii</taxon>
        <taxon>Neopterygii</taxon>
        <taxon>Teleostei</taxon>
        <taxon>Anguilliformes</taxon>
        <taxon>Anguillidae</taxon>
        <taxon>Anguilla</taxon>
    </lineage>
</organism>
<reference evidence="1" key="2">
    <citation type="journal article" date="2015" name="Fish Shellfish Immunol.">
        <title>Early steps in the European eel (Anguilla anguilla)-Vibrio vulnificus interaction in the gills: Role of the RtxA13 toxin.</title>
        <authorList>
            <person name="Callol A."/>
            <person name="Pajuelo D."/>
            <person name="Ebbesson L."/>
            <person name="Teles M."/>
            <person name="MacKenzie S."/>
            <person name="Amaro C."/>
        </authorList>
    </citation>
    <scope>NUCLEOTIDE SEQUENCE</scope>
</reference>
<evidence type="ECO:0000313" key="1">
    <source>
        <dbReference type="EMBL" id="JAH48246.1"/>
    </source>
</evidence>
<dbReference type="EMBL" id="GBXM01060331">
    <property type="protein sequence ID" value="JAH48246.1"/>
    <property type="molecule type" value="Transcribed_RNA"/>
</dbReference>
<name>A0A0E9T3R0_ANGAN</name>
<sequence>MAVRLRLAIRRASELHPLSPERSSLTAP</sequence>
<accession>A0A0E9T3R0</accession>
<protein>
    <submittedName>
        <fullName evidence="1">Uncharacterized protein</fullName>
    </submittedName>
</protein>
<dbReference type="AlphaFoldDB" id="A0A0E9T3R0"/>
<reference evidence="1" key="1">
    <citation type="submission" date="2014-11" db="EMBL/GenBank/DDBJ databases">
        <authorList>
            <person name="Amaro Gonzalez C."/>
        </authorList>
    </citation>
    <scope>NUCLEOTIDE SEQUENCE</scope>
</reference>